<name>A0A4P7W246_9BACT</name>
<protein>
    <recommendedName>
        <fullName evidence="5">Acetyltransferase</fullName>
        <ecNumber evidence="5">2.3.1.-</ecNumber>
    </recommendedName>
</protein>
<organism evidence="6 7">
    <name type="scientific">Duncaniella dubosii</name>
    <dbReference type="NCBI Taxonomy" id="2518971"/>
    <lineage>
        <taxon>Bacteria</taxon>
        <taxon>Pseudomonadati</taxon>
        <taxon>Bacteroidota</taxon>
        <taxon>Bacteroidia</taxon>
        <taxon>Bacteroidales</taxon>
        <taxon>Muribaculaceae</taxon>
        <taxon>Duncaniella</taxon>
    </lineage>
</organism>
<dbReference type="KEGG" id="ddb:E7747_06730"/>
<dbReference type="PANTHER" id="PTHR43017">
    <property type="entry name" value="GALACTOSIDE O-ACETYLTRANSFERASE"/>
    <property type="match status" value="1"/>
</dbReference>
<dbReference type="CDD" id="cd03357">
    <property type="entry name" value="LbH_MAT_GAT"/>
    <property type="match status" value="1"/>
</dbReference>
<dbReference type="GO" id="GO:0008870">
    <property type="term" value="F:galactoside O-acetyltransferase activity"/>
    <property type="evidence" value="ECO:0007669"/>
    <property type="project" value="TreeGrafter"/>
</dbReference>
<evidence type="ECO:0000313" key="7">
    <source>
        <dbReference type="Proteomes" id="UP000297149"/>
    </source>
</evidence>
<comment type="function">
    <text evidence="4">Acetyltransferase implicated in the O-acetylation of Nod factors.</text>
</comment>
<dbReference type="InterPro" id="IPR011004">
    <property type="entry name" value="Trimer_LpxA-like_sf"/>
</dbReference>
<dbReference type="InterPro" id="IPR039369">
    <property type="entry name" value="LacA-like"/>
</dbReference>
<dbReference type="SUPFAM" id="SSF51161">
    <property type="entry name" value="Trimeric LpxA-like enzymes"/>
    <property type="match status" value="1"/>
</dbReference>
<evidence type="ECO:0000313" key="6">
    <source>
        <dbReference type="EMBL" id="QCD41994.1"/>
    </source>
</evidence>
<comment type="similarity">
    <text evidence="1 5">Belongs to the transferase hexapeptide repeat family.</text>
</comment>
<accession>A0A4P7W246</accession>
<evidence type="ECO:0000256" key="1">
    <source>
        <dbReference type="ARBA" id="ARBA00007274"/>
    </source>
</evidence>
<dbReference type="Pfam" id="PF00132">
    <property type="entry name" value="Hexapep"/>
    <property type="match status" value="1"/>
</dbReference>
<sequence>MDVNETIGNLQAGMWVYGFGEEIRRMLLETEERCFELNALSPRREKERAHIIKALFGKIEEPFTIHSPFHCDFGKHITIGKNFVANFNLTILDEAMVTIGDNVFIGPNCGIYTINHALLPEQRNTGIMRALPVTIGNNVWLGANVVILPGVTIGDGCVIGAGSVVTRSLPPFTLATGNPCLVRREIDESDKVIPV</sequence>
<keyword evidence="2 5" id="KW-0808">Transferase</keyword>
<dbReference type="AlphaFoldDB" id="A0A4P7W246"/>
<dbReference type="InterPro" id="IPR001451">
    <property type="entry name" value="Hexapep"/>
</dbReference>
<evidence type="ECO:0000256" key="4">
    <source>
        <dbReference type="ARBA" id="ARBA00055587"/>
    </source>
</evidence>
<proteinExistence type="inferred from homology"/>
<gene>
    <name evidence="6" type="ORF">E7747_06730</name>
</gene>
<dbReference type="Proteomes" id="UP000297149">
    <property type="component" value="Chromosome"/>
</dbReference>
<dbReference type="Gene3D" id="2.160.10.10">
    <property type="entry name" value="Hexapeptide repeat proteins"/>
    <property type="match status" value="1"/>
</dbReference>
<dbReference type="Pfam" id="PF14602">
    <property type="entry name" value="Hexapep_2"/>
    <property type="match status" value="1"/>
</dbReference>
<keyword evidence="3 5" id="KW-0012">Acyltransferase</keyword>
<dbReference type="EMBL" id="CP039396">
    <property type="protein sequence ID" value="QCD41994.1"/>
    <property type="molecule type" value="Genomic_DNA"/>
</dbReference>
<dbReference type="RefSeq" id="WP_136414909.1">
    <property type="nucleotide sequence ID" value="NZ_CAXHQF010000001.1"/>
</dbReference>
<evidence type="ECO:0000256" key="5">
    <source>
        <dbReference type="RuleBase" id="RU367021"/>
    </source>
</evidence>
<reference evidence="7" key="1">
    <citation type="submission" date="2019-02" db="EMBL/GenBank/DDBJ databases">
        <title>Isolation and identification of novel species under the genus Muribaculum.</title>
        <authorList>
            <person name="Miyake S."/>
            <person name="Ding Y."/>
            <person name="Low A."/>
            <person name="Soh M."/>
            <person name="Seedorf H."/>
        </authorList>
    </citation>
    <scope>NUCLEOTIDE SEQUENCE [LARGE SCALE GENOMIC DNA]</scope>
    <source>
        <strain evidence="7">H5</strain>
    </source>
</reference>
<evidence type="ECO:0000256" key="2">
    <source>
        <dbReference type="ARBA" id="ARBA00022679"/>
    </source>
</evidence>
<keyword evidence="7" id="KW-1185">Reference proteome</keyword>
<dbReference type="FunFam" id="2.160.10.10:FF:000025">
    <property type="entry name" value="Hexapeptide-repeat containing-acetyltransferase"/>
    <property type="match status" value="1"/>
</dbReference>
<evidence type="ECO:0000256" key="3">
    <source>
        <dbReference type="ARBA" id="ARBA00023315"/>
    </source>
</evidence>
<dbReference type="PANTHER" id="PTHR43017:SF1">
    <property type="entry name" value="ACETYLTRANSFERASE YJL218W-RELATED"/>
    <property type="match status" value="1"/>
</dbReference>
<dbReference type="EC" id="2.3.1.-" evidence="5"/>